<keyword evidence="3" id="KW-0479">Metal-binding</keyword>
<evidence type="ECO:0000256" key="3">
    <source>
        <dbReference type="ARBA" id="ARBA00022723"/>
    </source>
</evidence>
<dbReference type="Gene3D" id="1.10.238.10">
    <property type="entry name" value="EF-hand"/>
    <property type="match status" value="1"/>
</dbReference>
<evidence type="ECO:0000259" key="7">
    <source>
        <dbReference type="PROSITE" id="PS50222"/>
    </source>
</evidence>
<dbReference type="GO" id="GO:0005509">
    <property type="term" value="F:calcium ion binding"/>
    <property type="evidence" value="ECO:0007669"/>
    <property type="project" value="InterPro"/>
</dbReference>
<evidence type="ECO:0000256" key="4">
    <source>
        <dbReference type="ARBA" id="ARBA00022737"/>
    </source>
</evidence>
<dbReference type="PANTHER" id="PTHR45917">
    <property type="entry name" value="CALCIUM-BINDING PROTEIN 1-RELATED"/>
    <property type="match status" value="1"/>
</dbReference>
<evidence type="ECO:0000256" key="6">
    <source>
        <dbReference type="SAM" id="MobiDB-lite"/>
    </source>
</evidence>
<dbReference type="PROSITE" id="PS50222">
    <property type="entry name" value="EF_HAND_2"/>
    <property type="match status" value="1"/>
</dbReference>
<protein>
    <submittedName>
        <fullName evidence="8">Calcium binding protein 4</fullName>
    </submittedName>
</protein>
<dbReference type="InterPro" id="IPR043582">
    <property type="entry name" value="CaBP1/2/4/5"/>
</dbReference>
<organism evidence="8 9">
    <name type="scientific">Callithrix jacchus</name>
    <name type="common">White-tufted-ear marmoset</name>
    <name type="synonym">Simia Jacchus</name>
    <dbReference type="NCBI Taxonomy" id="9483"/>
    <lineage>
        <taxon>Eukaryota</taxon>
        <taxon>Metazoa</taxon>
        <taxon>Chordata</taxon>
        <taxon>Craniata</taxon>
        <taxon>Vertebrata</taxon>
        <taxon>Euteleostomi</taxon>
        <taxon>Mammalia</taxon>
        <taxon>Eutheria</taxon>
        <taxon>Euarchontoglires</taxon>
        <taxon>Primates</taxon>
        <taxon>Haplorrhini</taxon>
        <taxon>Platyrrhini</taxon>
        <taxon>Cebidae</taxon>
        <taxon>Callitrichinae</taxon>
        <taxon>Callithrix</taxon>
        <taxon>Callithrix</taxon>
    </lineage>
</organism>
<dbReference type="AlphaFoldDB" id="A0A8I3WCY3"/>
<dbReference type="Pfam" id="PF13499">
    <property type="entry name" value="EF-hand_7"/>
    <property type="match status" value="1"/>
</dbReference>
<dbReference type="GeneTree" id="ENSGT00940000161468"/>
<dbReference type="GO" id="GO:0005829">
    <property type="term" value="C:cytosol"/>
    <property type="evidence" value="ECO:0007669"/>
    <property type="project" value="Ensembl"/>
</dbReference>
<dbReference type="InterPro" id="IPR018247">
    <property type="entry name" value="EF_Hand_1_Ca_BS"/>
</dbReference>
<dbReference type="InterPro" id="IPR011992">
    <property type="entry name" value="EF-hand-dom_pair"/>
</dbReference>
<gene>
    <name evidence="8" type="primary">CABP4</name>
</gene>
<name>A0A8I3WCY3_CALJA</name>
<evidence type="ECO:0000313" key="9">
    <source>
        <dbReference type="Proteomes" id="UP000008225"/>
    </source>
</evidence>
<dbReference type="SUPFAM" id="SSF47473">
    <property type="entry name" value="EF-hand"/>
    <property type="match status" value="1"/>
</dbReference>
<reference evidence="8 9" key="1">
    <citation type="submission" date="2009-03" db="EMBL/GenBank/DDBJ databases">
        <authorList>
            <person name="Warren W."/>
            <person name="Ye L."/>
            <person name="Minx P."/>
            <person name="Worley K."/>
            <person name="Gibbs R."/>
            <person name="Wilson R.K."/>
        </authorList>
    </citation>
    <scope>NUCLEOTIDE SEQUENCE [LARGE SCALE GENOMIC DNA]</scope>
</reference>
<proteinExistence type="predicted"/>
<reference evidence="8" key="3">
    <citation type="submission" date="2025-09" db="UniProtKB">
        <authorList>
            <consortium name="Ensembl"/>
        </authorList>
    </citation>
    <scope>IDENTIFICATION</scope>
</reference>
<keyword evidence="9" id="KW-1185">Reference proteome</keyword>
<sequence>MATEQVSGQHGPDPAPGPQKTPVTPKSDAEEPPMTRKRSKKERGLQGSRKRAGSSGDQAGPEAPGSSKNPPRTGEGPAGVPPASPGPASSRQSHRHRPDSRHDAAQRTYGPLLNRVFGKDRELGPEELDELQAAFEEFDTDHDGYISHRELGDCMRILGYMPTEMELLEVSQHIKMRMGGRVDFEEFVELIGPKLREETAHMLGVRELRIAFREVGAWCGGQRGSGLGGIFAGLSLRSQPQEGPEPCRRWDWGLAMGQRGFSSLPARGSIQGTSWTRRQTTLAWEVGEGVHGRRRWTGEHLGTGSGKSGAVCRLRQLWVGGAEPCGDPSLTGTGMDELPCQSCGRQCRLCSGSHWRVLSWTRCSEKWTSMGMAP</sequence>
<dbReference type="Proteomes" id="UP000008225">
    <property type="component" value="Chromosome 11"/>
</dbReference>
<dbReference type="GO" id="GO:0007601">
    <property type="term" value="P:visual perception"/>
    <property type="evidence" value="ECO:0007669"/>
    <property type="project" value="Ensembl"/>
</dbReference>
<dbReference type="FunFam" id="1.10.238.10:FF:000265">
    <property type="entry name" value="calcium-binding protein 4"/>
    <property type="match status" value="1"/>
</dbReference>
<dbReference type="PROSITE" id="PS00018">
    <property type="entry name" value="EF_HAND_1"/>
    <property type="match status" value="1"/>
</dbReference>
<accession>A0A8I3WCY3</accession>
<keyword evidence="5" id="KW-0106">Calcium</keyword>
<comment type="subcellular location">
    <subcellularLocation>
        <location evidence="1">Cytoplasm</location>
    </subcellularLocation>
</comment>
<dbReference type="CDD" id="cd00051">
    <property type="entry name" value="EFh"/>
    <property type="match status" value="1"/>
</dbReference>
<keyword evidence="4" id="KW-0677">Repeat</keyword>
<dbReference type="InterPro" id="IPR002048">
    <property type="entry name" value="EF_hand_dom"/>
</dbReference>
<keyword evidence="2" id="KW-0963">Cytoplasm</keyword>
<dbReference type="GO" id="GO:0044325">
    <property type="term" value="F:transmembrane transporter binding"/>
    <property type="evidence" value="ECO:0007669"/>
    <property type="project" value="Ensembl"/>
</dbReference>
<evidence type="ECO:0000256" key="2">
    <source>
        <dbReference type="ARBA" id="ARBA00022490"/>
    </source>
</evidence>
<feature type="domain" description="EF-hand" evidence="7">
    <location>
        <begin position="126"/>
        <end position="161"/>
    </location>
</feature>
<reference evidence="8" key="2">
    <citation type="submission" date="2025-08" db="UniProtKB">
        <authorList>
            <consortium name="Ensembl"/>
        </authorList>
    </citation>
    <scope>IDENTIFICATION</scope>
</reference>
<dbReference type="SMART" id="SM00054">
    <property type="entry name" value="EFh"/>
    <property type="match status" value="1"/>
</dbReference>
<evidence type="ECO:0000256" key="1">
    <source>
        <dbReference type="ARBA" id="ARBA00004496"/>
    </source>
</evidence>
<dbReference type="GO" id="GO:0005246">
    <property type="term" value="F:calcium channel regulator activity"/>
    <property type="evidence" value="ECO:0007669"/>
    <property type="project" value="TreeGrafter"/>
</dbReference>
<evidence type="ECO:0000313" key="8">
    <source>
        <dbReference type="Ensembl" id="ENSCJAP00000091410.1"/>
    </source>
</evidence>
<dbReference type="PANTHER" id="PTHR45917:SF4">
    <property type="entry name" value="CALCIUM-BINDING PROTEIN 4"/>
    <property type="match status" value="1"/>
</dbReference>
<evidence type="ECO:0000256" key="5">
    <source>
        <dbReference type="ARBA" id="ARBA00022837"/>
    </source>
</evidence>
<feature type="region of interest" description="Disordered" evidence="6">
    <location>
        <begin position="1"/>
        <end position="109"/>
    </location>
</feature>
<dbReference type="Ensembl" id="ENSCJAT00000142925.1">
    <property type="protein sequence ID" value="ENSCJAP00000091410.1"/>
    <property type="gene ID" value="ENSCJAG00000000939.4"/>
</dbReference>